<evidence type="ECO:0000313" key="3">
    <source>
        <dbReference type="Proteomes" id="UP000628442"/>
    </source>
</evidence>
<dbReference type="AlphaFoldDB" id="A0AA87XVT1"/>
<reference evidence="2" key="2">
    <citation type="submission" date="2022-12" db="EMBL/GenBank/DDBJ databases">
        <authorList>
            <person name="Sun Q."/>
            <person name="Kim S."/>
        </authorList>
    </citation>
    <scope>NUCLEOTIDE SEQUENCE</scope>
    <source>
        <strain evidence="2">KCTC 12343</strain>
    </source>
</reference>
<protein>
    <submittedName>
        <fullName evidence="2">Uncharacterized protein</fullName>
    </submittedName>
</protein>
<evidence type="ECO:0000313" key="2">
    <source>
        <dbReference type="EMBL" id="GGY36530.1"/>
    </source>
</evidence>
<comment type="caution">
    <text evidence="2">The sequence shown here is derived from an EMBL/GenBank/DDBJ whole genome shotgun (WGS) entry which is preliminary data.</text>
</comment>
<dbReference type="EMBL" id="BMWV01000003">
    <property type="protein sequence ID" value="GGY36530.1"/>
    <property type="molecule type" value="Genomic_DNA"/>
</dbReference>
<sequence>MRGHERACGPGAQRGGRTAPAASPKPTRGRSGRSTATQHDRVASLEEGALFSIGQRDRGWLAALRTSVFRYGRYNQDEGNSWLRTLAADAFCEWPAAARSAARTRHH</sequence>
<name>A0AA87XVT1_9BURK</name>
<organism evidence="2 3">
    <name type="scientific">Pseudoduganella albidiflava</name>
    <dbReference type="NCBI Taxonomy" id="321983"/>
    <lineage>
        <taxon>Bacteria</taxon>
        <taxon>Pseudomonadati</taxon>
        <taxon>Pseudomonadota</taxon>
        <taxon>Betaproteobacteria</taxon>
        <taxon>Burkholderiales</taxon>
        <taxon>Oxalobacteraceae</taxon>
        <taxon>Telluria group</taxon>
        <taxon>Pseudoduganella</taxon>
    </lineage>
</organism>
<proteinExistence type="predicted"/>
<feature type="region of interest" description="Disordered" evidence="1">
    <location>
        <begin position="1"/>
        <end position="43"/>
    </location>
</feature>
<gene>
    <name evidence="2" type="ORF">GCM10007387_18580</name>
</gene>
<dbReference type="Proteomes" id="UP000628442">
    <property type="component" value="Unassembled WGS sequence"/>
</dbReference>
<evidence type="ECO:0000256" key="1">
    <source>
        <dbReference type="SAM" id="MobiDB-lite"/>
    </source>
</evidence>
<accession>A0AA87XVT1</accession>
<reference evidence="2" key="1">
    <citation type="journal article" date="2014" name="Int. J. Syst. Evol. Microbiol.">
        <title>Complete genome sequence of Corynebacterium casei LMG S-19264T (=DSM 44701T), isolated from a smear-ripened cheese.</title>
        <authorList>
            <consortium name="US DOE Joint Genome Institute (JGI-PGF)"/>
            <person name="Walter F."/>
            <person name="Albersmeier A."/>
            <person name="Kalinowski J."/>
            <person name="Ruckert C."/>
        </authorList>
    </citation>
    <scope>NUCLEOTIDE SEQUENCE</scope>
    <source>
        <strain evidence="2">KCTC 12343</strain>
    </source>
</reference>